<dbReference type="STRING" id="1445510.YC6258_00477"/>
<dbReference type="Proteomes" id="UP000032266">
    <property type="component" value="Chromosome"/>
</dbReference>
<dbReference type="KEGG" id="gsn:YC6258_00477"/>
<protein>
    <submittedName>
        <fullName evidence="1">Uncharacterized protein</fullName>
    </submittedName>
</protein>
<keyword evidence="2" id="KW-1185">Reference proteome</keyword>
<dbReference type="AlphaFoldDB" id="A0A0C5VDA9"/>
<dbReference type="EMBL" id="CP007142">
    <property type="protein sequence ID" value="AJQ92527.1"/>
    <property type="molecule type" value="Genomic_DNA"/>
</dbReference>
<gene>
    <name evidence="1" type="ORF">YC6258_00477</name>
</gene>
<evidence type="ECO:0000313" key="1">
    <source>
        <dbReference type="EMBL" id="AJQ92527.1"/>
    </source>
</evidence>
<reference evidence="1 2" key="1">
    <citation type="submission" date="2014-01" db="EMBL/GenBank/DDBJ databases">
        <title>Full genme sequencing of cellulolytic bacterium Gynuella sunshinyii YC6258T gen. nov., sp. nov.</title>
        <authorList>
            <person name="Khan H."/>
            <person name="Chung E.J."/>
            <person name="Chung Y.R."/>
        </authorList>
    </citation>
    <scope>NUCLEOTIDE SEQUENCE [LARGE SCALE GENOMIC DNA]</scope>
    <source>
        <strain evidence="1 2">YC6258</strain>
    </source>
</reference>
<sequence>MVVDSGVIPTGLRQSTGIPSRHLINMDQKRSRYEIVDLHQRG</sequence>
<name>A0A0C5VDA9_9GAMM</name>
<dbReference type="HOGENOM" id="CLU_3252261_0_0_6"/>
<organism evidence="1 2">
    <name type="scientific">Gynuella sunshinyii YC6258</name>
    <dbReference type="NCBI Taxonomy" id="1445510"/>
    <lineage>
        <taxon>Bacteria</taxon>
        <taxon>Pseudomonadati</taxon>
        <taxon>Pseudomonadota</taxon>
        <taxon>Gammaproteobacteria</taxon>
        <taxon>Oceanospirillales</taxon>
        <taxon>Saccharospirillaceae</taxon>
        <taxon>Gynuella</taxon>
    </lineage>
</organism>
<evidence type="ECO:0000313" key="2">
    <source>
        <dbReference type="Proteomes" id="UP000032266"/>
    </source>
</evidence>
<proteinExistence type="predicted"/>
<accession>A0A0C5VDA9</accession>